<dbReference type="Pfam" id="PF02338">
    <property type="entry name" value="OTU"/>
    <property type="match status" value="1"/>
</dbReference>
<proteinExistence type="predicted"/>
<dbReference type="AlphaFoldDB" id="A0A8K0JSD7"/>
<reference evidence="3" key="1">
    <citation type="submission" date="2020-04" db="EMBL/GenBank/DDBJ databases">
        <title>Analysis of mating type loci in Filobasidium floriforme.</title>
        <authorList>
            <person name="Nowrousian M."/>
        </authorList>
    </citation>
    <scope>NUCLEOTIDE SEQUENCE</scope>
    <source>
        <strain evidence="3">CBS 6242</strain>
    </source>
</reference>
<dbReference type="InterPro" id="IPR050704">
    <property type="entry name" value="Peptidase_C85-like"/>
</dbReference>
<dbReference type="Gene3D" id="3.90.70.80">
    <property type="match status" value="1"/>
</dbReference>
<feature type="domain" description="OTU" evidence="2">
    <location>
        <begin position="191"/>
        <end position="351"/>
    </location>
</feature>
<evidence type="ECO:0000313" key="3">
    <source>
        <dbReference type="EMBL" id="KAG7575497.1"/>
    </source>
</evidence>
<dbReference type="GO" id="GO:0016579">
    <property type="term" value="P:protein deubiquitination"/>
    <property type="evidence" value="ECO:0007669"/>
    <property type="project" value="TreeGrafter"/>
</dbReference>
<dbReference type="PROSITE" id="PS50802">
    <property type="entry name" value="OTU"/>
    <property type="match status" value="1"/>
</dbReference>
<organism evidence="3 4">
    <name type="scientific">Filobasidium floriforme</name>
    <dbReference type="NCBI Taxonomy" id="5210"/>
    <lineage>
        <taxon>Eukaryota</taxon>
        <taxon>Fungi</taxon>
        <taxon>Dikarya</taxon>
        <taxon>Basidiomycota</taxon>
        <taxon>Agaricomycotina</taxon>
        <taxon>Tremellomycetes</taxon>
        <taxon>Filobasidiales</taxon>
        <taxon>Filobasidiaceae</taxon>
        <taxon>Filobasidium</taxon>
    </lineage>
</organism>
<comment type="caution">
    <text evidence="3">The sequence shown here is derived from an EMBL/GenBank/DDBJ whole genome shotgun (WGS) entry which is preliminary data.</text>
</comment>
<feature type="region of interest" description="Disordered" evidence="1">
    <location>
        <begin position="1"/>
        <end position="176"/>
    </location>
</feature>
<dbReference type="OrthoDB" id="415023at2759"/>
<evidence type="ECO:0000259" key="2">
    <source>
        <dbReference type="PROSITE" id="PS50802"/>
    </source>
</evidence>
<feature type="compositionally biased region" description="Polar residues" evidence="1">
    <location>
        <begin position="43"/>
        <end position="62"/>
    </location>
</feature>
<protein>
    <recommendedName>
        <fullName evidence="2">OTU domain-containing protein</fullName>
    </recommendedName>
</protein>
<accession>A0A8K0JSD7</accession>
<feature type="compositionally biased region" description="Basic and acidic residues" evidence="1">
    <location>
        <begin position="144"/>
        <end position="157"/>
    </location>
</feature>
<dbReference type="PANTHER" id="PTHR12419:SF10">
    <property type="entry name" value="DEUBIQUITINASE OTUD6B"/>
    <property type="match status" value="1"/>
</dbReference>
<dbReference type="EMBL" id="JABELV010000003">
    <property type="protein sequence ID" value="KAG7575497.1"/>
    <property type="molecule type" value="Genomic_DNA"/>
</dbReference>
<dbReference type="SUPFAM" id="SSF54001">
    <property type="entry name" value="Cysteine proteinases"/>
    <property type="match status" value="1"/>
</dbReference>
<dbReference type="GO" id="GO:0004843">
    <property type="term" value="F:cysteine-type deubiquitinase activity"/>
    <property type="evidence" value="ECO:0007669"/>
    <property type="project" value="TreeGrafter"/>
</dbReference>
<dbReference type="PANTHER" id="PTHR12419">
    <property type="entry name" value="OTU DOMAIN CONTAINING PROTEIN"/>
    <property type="match status" value="1"/>
</dbReference>
<evidence type="ECO:0000256" key="1">
    <source>
        <dbReference type="SAM" id="MobiDB-lite"/>
    </source>
</evidence>
<feature type="compositionally biased region" description="Basic and acidic residues" evidence="1">
    <location>
        <begin position="167"/>
        <end position="176"/>
    </location>
</feature>
<dbReference type="Proteomes" id="UP000812966">
    <property type="component" value="Unassembled WGS sequence"/>
</dbReference>
<gene>
    <name evidence="3" type="ORF">FFLO_00316</name>
</gene>
<evidence type="ECO:0000313" key="4">
    <source>
        <dbReference type="Proteomes" id="UP000812966"/>
    </source>
</evidence>
<feature type="compositionally biased region" description="Basic residues" evidence="1">
    <location>
        <begin position="1"/>
        <end position="10"/>
    </location>
</feature>
<name>A0A8K0JSD7_9TREE</name>
<sequence length="367" mass="39639">MPGAKRRALKKLLSPHSGPKESHQSFPTGTEHSNVDPIAVPTLSHSPVQSVDGLASTTTSLRDLSVSPLPPSAADQGSVELQLVDEMQNRENVIGSGHASLASSPSNTLSPPAATPSSGGGYTVDDLLNAGTDGKGKKKSSKQRFLEREARKKEERAAAAPQVDPAESSRLEREKAEEADIIGRTCRELGVELHEIDPDGHCMYSAIADQLYLLGLTKQPSYQITRHAASTYLLENPDSFMPFVPSIMGEDMAGAVEEGGSEKVYAEYCKRVEQSGDWGGEIEIQALSRYYNVPIHVIQRGPPFIISHAPGEAGNGTLSSEESLKQGNVVRISYHRRMYGLGEHYNSLRPARRHSDPVTNGHTLPVS</sequence>
<keyword evidence="4" id="KW-1185">Reference proteome</keyword>
<dbReference type="InterPro" id="IPR003323">
    <property type="entry name" value="OTU_dom"/>
</dbReference>
<feature type="compositionally biased region" description="Polar residues" evidence="1">
    <location>
        <begin position="101"/>
        <end position="110"/>
    </location>
</feature>
<dbReference type="CDD" id="cd22748">
    <property type="entry name" value="OTU_OTUD6-like"/>
    <property type="match status" value="1"/>
</dbReference>
<dbReference type="InterPro" id="IPR038765">
    <property type="entry name" value="Papain-like_cys_pep_sf"/>
</dbReference>